<name>Q12M24_SHEDO</name>
<keyword evidence="1" id="KW-0472">Membrane</keyword>
<evidence type="ECO:0000313" key="3">
    <source>
        <dbReference type="Proteomes" id="UP000001982"/>
    </source>
</evidence>
<feature type="transmembrane region" description="Helical" evidence="1">
    <location>
        <begin position="122"/>
        <end position="145"/>
    </location>
</feature>
<dbReference type="KEGG" id="sdn:Sden_2222"/>
<dbReference type="Proteomes" id="UP000001982">
    <property type="component" value="Chromosome"/>
</dbReference>
<evidence type="ECO:0000256" key="1">
    <source>
        <dbReference type="SAM" id="Phobius"/>
    </source>
</evidence>
<dbReference type="HOGENOM" id="CLU_104628_0_0_6"/>
<organism evidence="2 3">
    <name type="scientific">Shewanella denitrificans (strain OS217 / ATCC BAA-1090 / DSM 15013)</name>
    <dbReference type="NCBI Taxonomy" id="318161"/>
    <lineage>
        <taxon>Bacteria</taxon>
        <taxon>Pseudomonadati</taxon>
        <taxon>Pseudomonadota</taxon>
        <taxon>Gammaproteobacteria</taxon>
        <taxon>Alteromonadales</taxon>
        <taxon>Shewanellaceae</taxon>
        <taxon>Shewanella</taxon>
    </lineage>
</organism>
<keyword evidence="1" id="KW-1133">Transmembrane helix</keyword>
<evidence type="ECO:0000313" key="2">
    <source>
        <dbReference type="EMBL" id="ABE55502.1"/>
    </source>
</evidence>
<dbReference type="eggNOG" id="ENOG502ZBVY">
    <property type="taxonomic scope" value="Bacteria"/>
</dbReference>
<dbReference type="Pfam" id="PF06496">
    <property type="entry name" value="DUF1097"/>
    <property type="match status" value="1"/>
</dbReference>
<dbReference type="InterPro" id="IPR009476">
    <property type="entry name" value="DUF1097"/>
</dbReference>
<dbReference type="RefSeq" id="WP_011496655.1">
    <property type="nucleotide sequence ID" value="NC_007954.1"/>
</dbReference>
<feature type="transmembrane region" description="Helical" evidence="1">
    <location>
        <begin position="62"/>
        <end position="83"/>
    </location>
</feature>
<accession>Q12M24</accession>
<feature type="transmembrane region" description="Helical" evidence="1">
    <location>
        <begin position="95"/>
        <end position="116"/>
    </location>
</feature>
<dbReference type="EMBL" id="CP000302">
    <property type="protein sequence ID" value="ABE55502.1"/>
    <property type="molecule type" value="Genomic_DNA"/>
</dbReference>
<keyword evidence="3" id="KW-1185">Reference proteome</keyword>
<dbReference type="STRING" id="318161.Sden_2222"/>
<proteinExistence type="predicted"/>
<gene>
    <name evidence="2" type="ordered locus">Sden_2222</name>
</gene>
<sequence length="175" mass="18461">MEHRWPIAISAGLLAALWCGAADAFSLVTWVGFLGCSTFFAQTDTGVKGLLMAWFTNLSGVFWAWLIISASSLFDSALMGYALTGLVTMGMCLQASYRGLAFIPGTFIGCCATFALGPNILALTSALMLGGLLGLCMSQFTAFLIRLESGFSGVMQTNSSAKTDLQEGALQKKAP</sequence>
<evidence type="ECO:0008006" key="4">
    <source>
        <dbReference type="Google" id="ProtNLM"/>
    </source>
</evidence>
<reference evidence="2 3" key="1">
    <citation type="submission" date="2006-03" db="EMBL/GenBank/DDBJ databases">
        <title>Complete sequence of Shewanella denitrificans OS217.</title>
        <authorList>
            <consortium name="US DOE Joint Genome Institute"/>
            <person name="Copeland A."/>
            <person name="Lucas S."/>
            <person name="Lapidus A."/>
            <person name="Barry K."/>
            <person name="Detter J.C."/>
            <person name="Glavina del Rio T."/>
            <person name="Hammon N."/>
            <person name="Israni S."/>
            <person name="Dalin E."/>
            <person name="Tice H."/>
            <person name="Pitluck S."/>
            <person name="Brettin T."/>
            <person name="Bruce D."/>
            <person name="Han C."/>
            <person name="Tapia R."/>
            <person name="Gilna P."/>
            <person name="Kiss H."/>
            <person name="Schmutz J."/>
            <person name="Larimer F."/>
            <person name="Land M."/>
            <person name="Hauser L."/>
            <person name="Kyrpides N."/>
            <person name="Lykidis A."/>
            <person name="Richardson P."/>
        </authorList>
    </citation>
    <scope>NUCLEOTIDE SEQUENCE [LARGE SCALE GENOMIC DNA]</scope>
    <source>
        <strain evidence="3">OS217 / ATCC BAA-1090 / DSM 15013</strain>
    </source>
</reference>
<dbReference type="OrthoDB" id="8588554at2"/>
<dbReference type="AlphaFoldDB" id="Q12M24"/>
<keyword evidence="1" id="KW-0812">Transmembrane</keyword>
<protein>
    <recommendedName>
        <fullName evidence="4">DUF1097 domain-containing protein</fullName>
    </recommendedName>
</protein>